<dbReference type="Proteomes" id="UP000249497">
    <property type="component" value="Unassembled WGS sequence"/>
</dbReference>
<evidence type="ECO:0000313" key="3">
    <source>
        <dbReference type="Proteomes" id="UP000249497"/>
    </source>
</evidence>
<dbReference type="EMBL" id="KZ824793">
    <property type="protein sequence ID" value="RAH81720.1"/>
    <property type="molecule type" value="Genomic_DNA"/>
</dbReference>
<gene>
    <name evidence="2" type="ORF">BO86DRAFT_389254</name>
</gene>
<evidence type="ECO:0000313" key="2">
    <source>
        <dbReference type="EMBL" id="RAH81720.1"/>
    </source>
</evidence>
<feature type="region of interest" description="Disordered" evidence="1">
    <location>
        <begin position="22"/>
        <end position="85"/>
    </location>
</feature>
<dbReference type="RefSeq" id="XP_025527614.1">
    <property type="nucleotide sequence ID" value="XM_025672083.1"/>
</dbReference>
<organism evidence="2 3">
    <name type="scientific">Aspergillus japonicus CBS 114.51</name>
    <dbReference type="NCBI Taxonomy" id="1448312"/>
    <lineage>
        <taxon>Eukaryota</taxon>
        <taxon>Fungi</taxon>
        <taxon>Dikarya</taxon>
        <taxon>Ascomycota</taxon>
        <taxon>Pezizomycotina</taxon>
        <taxon>Eurotiomycetes</taxon>
        <taxon>Eurotiomycetidae</taxon>
        <taxon>Eurotiales</taxon>
        <taxon>Aspergillaceae</taxon>
        <taxon>Aspergillus</taxon>
        <taxon>Aspergillus subgen. Circumdati</taxon>
    </lineage>
</organism>
<reference evidence="2 3" key="1">
    <citation type="submission" date="2018-02" db="EMBL/GenBank/DDBJ databases">
        <title>The genomes of Aspergillus section Nigri reveals drivers in fungal speciation.</title>
        <authorList>
            <consortium name="DOE Joint Genome Institute"/>
            <person name="Vesth T.C."/>
            <person name="Nybo J."/>
            <person name="Theobald S."/>
            <person name="Brandl J."/>
            <person name="Frisvad J.C."/>
            <person name="Nielsen K.F."/>
            <person name="Lyhne E.K."/>
            <person name="Kogle M.E."/>
            <person name="Kuo A."/>
            <person name="Riley R."/>
            <person name="Clum A."/>
            <person name="Nolan M."/>
            <person name="Lipzen A."/>
            <person name="Salamov A."/>
            <person name="Henrissat B."/>
            <person name="Wiebenga A."/>
            <person name="De vries R.P."/>
            <person name="Grigoriev I.V."/>
            <person name="Mortensen U.H."/>
            <person name="Andersen M.R."/>
            <person name="Baker S.E."/>
        </authorList>
    </citation>
    <scope>NUCLEOTIDE SEQUENCE [LARGE SCALE GENOMIC DNA]</scope>
    <source>
        <strain evidence="2 3">CBS 114.51</strain>
    </source>
</reference>
<dbReference type="AlphaFoldDB" id="A0A8T8X1E5"/>
<dbReference type="GeneID" id="37175775"/>
<evidence type="ECO:0000256" key="1">
    <source>
        <dbReference type="SAM" id="MobiDB-lite"/>
    </source>
</evidence>
<sequence length="111" mass="11726">MKCVEHLMPSVPSGNSACSLQVAGQLRHPNGIPTDSMSSPLPKANQHPSPPSPSPSPSSSSLLGGEAHSPGHVSDDHRIVNLPSTRAIEQIQPQLFRTLLATAQKKNHFAP</sequence>
<name>A0A8T8X1E5_ASPJA</name>
<proteinExistence type="predicted"/>
<keyword evidence="3" id="KW-1185">Reference proteome</keyword>
<accession>A0A8T8X1E5</accession>
<protein>
    <submittedName>
        <fullName evidence="2">Uncharacterized protein</fullName>
    </submittedName>
</protein>